<comment type="caution">
    <text evidence="2">The sequence shown here is derived from an EMBL/GenBank/DDBJ whole genome shotgun (WGS) entry which is preliminary data.</text>
</comment>
<sequence>IVATQNLFDLPDYKRICCISFAGIFVNLGIAMKFLIYYLTSTEYKCAINRAFNRNNAVAQSRVVSRSA</sequence>
<evidence type="ECO:0000313" key="3">
    <source>
        <dbReference type="Proteomes" id="UP001432027"/>
    </source>
</evidence>
<feature type="non-terminal residue" evidence="2">
    <location>
        <position position="68"/>
    </location>
</feature>
<dbReference type="EMBL" id="BTSX01000004">
    <property type="protein sequence ID" value="GMS93331.1"/>
    <property type="molecule type" value="Genomic_DNA"/>
</dbReference>
<keyword evidence="1" id="KW-0812">Transmembrane</keyword>
<name>A0AAV5TCP1_9BILA</name>
<organism evidence="2 3">
    <name type="scientific">Pristionchus entomophagus</name>
    <dbReference type="NCBI Taxonomy" id="358040"/>
    <lineage>
        <taxon>Eukaryota</taxon>
        <taxon>Metazoa</taxon>
        <taxon>Ecdysozoa</taxon>
        <taxon>Nematoda</taxon>
        <taxon>Chromadorea</taxon>
        <taxon>Rhabditida</taxon>
        <taxon>Rhabditina</taxon>
        <taxon>Diplogasteromorpha</taxon>
        <taxon>Diplogasteroidea</taxon>
        <taxon>Neodiplogasteridae</taxon>
        <taxon>Pristionchus</taxon>
    </lineage>
</organism>
<evidence type="ECO:0008006" key="4">
    <source>
        <dbReference type="Google" id="ProtNLM"/>
    </source>
</evidence>
<reference evidence="2" key="1">
    <citation type="submission" date="2023-10" db="EMBL/GenBank/DDBJ databases">
        <title>Genome assembly of Pristionchus species.</title>
        <authorList>
            <person name="Yoshida K."/>
            <person name="Sommer R.J."/>
        </authorList>
    </citation>
    <scope>NUCLEOTIDE SEQUENCE</scope>
    <source>
        <strain evidence="2">RS0144</strain>
    </source>
</reference>
<proteinExistence type="predicted"/>
<keyword evidence="3" id="KW-1185">Reference proteome</keyword>
<dbReference type="Proteomes" id="UP001432027">
    <property type="component" value="Unassembled WGS sequence"/>
</dbReference>
<feature type="non-terminal residue" evidence="2">
    <location>
        <position position="1"/>
    </location>
</feature>
<dbReference type="AlphaFoldDB" id="A0AAV5TCP1"/>
<keyword evidence="1" id="KW-0472">Membrane</keyword>
<protein>
    <recommendedName>
        <fullName evidence="4">G protein-coupled receptor</fullName>
    </recommendedName>
</protein>
<feature type="transmembrane region" description="Helical" evidence="1">
    <location>
        <begin position="16"/>
        <end position="39"/>
    </location>
</feature>
<accession>A0AAV5TCP1</accession>
<keyword evidence="1" id="KW-1133">Transmembrane helix</keyword>
<gene>
    <name evidence="2" type="ORF">PENTCL1PPCAC_15506</name>
</gene>
<evidence type="ECO:0000256" key="1">
    <source>
        <dbReference type="SAM" id="Phobius"/>
    </source>
</evidence>
<evidence type="ECO:0000313" key="2">
    <source>
        <dbReference type="EMBL" id="GMS93331.1"/>
    </source>
</evidence>